<evidence type="ECO:0000313" key="4">
    <source>
        <dbReference type="Proteomes" id="UP001433872"/>
    </source>
</evidence>
<organism evidence="3 4">
    <name type="scientific">Pseudomonas phage vB_PpuM-KoPa-4</name>
    <dbReference type="NCBI Taxonomy" id="3132618"/>
    <lineage>
        <taxon>Viruses</taxon>
        <taxon>Duplodnaviria</taxon>
        <taxon>Heunggongvirae</taxon>
        <taxon>Uroviricota</taxon>
        <taxon>Caudoviricetes</taxon>
        <taxon>Vandenendeviridae</taxon>
        <taxon>Gorskivirinae</taxon>
        <taxon>Tartuvirus</taxon>
        <taxon>Tartuvirus kopa4</taxon>
    </lineage>
</organism>
<evidence type="ECO:0000256" key="1">
    <source>
        <dbReference type="ARBA" id="ARBA00022801"/>
    </source>
</evidence>
<dbReference type="PANTHER" id="PTHR11086">
    <property type="entry name" value="DEOXYCYTIDYLATE DEAMINASE-RELATED"/>
    <property type="match status" value="1"/>
</dbReference>
<keyword evidence="1" id="KW-0378">Hydrolase</keyword>
<proteinExistence type="predicted"/>
<feature type="domain" description="CMP/dCMP-type deaminase" evidence="2">
    <location>
        <begin position="4"/>
        <end position="124"/>
    </location>
</feature>
<evidence type="ECO:0000259" key="2">
    <source>
        <dbReference type="PROSITE" id="PS51747"/>
    </source>
</evidence>
<dbReference type="PANTHER" id="PTHR11086:SF18">
    <property type="entry name" value="DEOXYCYTIDYLATE DEAMINASE"/>
    <property type="match status" value="1"/>
</dbReference>
<name>A0AAX4MZ37_9CAUD</name>
<protein>
    <submittedName>
        <fullName evidence="3">dCMP deaminase</fullName>
    </submittedName>
</protein>
<dbReference type="GO" id="GO:0004132">
    <property type="term" value="F:dCMP deaminase activity"/>
    <property type="evidence" value="ECO:0007669"/>
    <property type="project" value="TreeGrafter"/>
</dbReference>
<dbReference type="InterPro" id="IPR016193">
    <property type="entry name" value="Cytidine_deaminase-like"/>
</dbReference>
<reference evidence="3" key="1">
    <citation type="submission" date="2024-03" db="EMBL/GenBank/DDBJ databases">
        <title>Isolation and characterization of a phage collection against Pseudomonas putida.</title>
        <authorList>
            <person name="Brauer A."/>
            <person name="Rosendahl S."/>
            <person name="Kangsep A."/>
            <person name="Rikberg R."/>
            <person name="Lewanczyk A.C."/>
            <person name="Horak R."/>
            <person name="Tamman H."/>
        </authorList>
    </citation>
    <scope>NUCLEOTIDE SEQUENCE</scope>
</reference>
<gene>
    <name evidence="3" type="ORF">KoPa4_00156</name>
</gene>
<dbReference type="PROSITE" id="PS51747">
    <property type="entry name" value="CYT_DCMP_DEAMINASES_2"/>
    <property type="match status" value="1"/>
</dbReference>
<dbReference type="InterPro" id="IPR015517">
    <property type="entry name" value="dCMP_deaminase-rel"/>
</dbReference>
<evidence type="ECO:0000313" key="3">
    <source>
        <dbReference type="EMBL" id="WYV99324.1"/>
    </source>
</evidence>
<dbReference type="InterPro" id="IPR002125">
    <property type="entry name" value="CMP_dCMP_dom"/>
</dbReference>
<dbReference type="SUPFAM" id="SSF53927">
    <property type="entry name" value="Cytidine deaminase-like"/>
    <property type="match status" value="1"/>
</dbReference>
<dbReference type="Gene3D" id="3.40.140.10">
    <property type="entry name" value="Cytidine Deaminase, domain 2"/>
    <property type="match status" value="1"/>
</dbReference>
<dbReference type="EMBL" id="PP496414">
    <property type="protein sequence ID" value="WYV99324.1"/>
    <property type="molecule type" value="Genomic_DNA"/>
</dbReference>
<dbReference type="Proteomes" id="UP001433872">
    <property type="component" value="Segment"/>
</dbReference>
<accession>A0AAX4MZ37</accession>
<dbReference type="Pfam" id="PF00383">
    <property type="entry name" value="dCMP_cyt_deam_1"/>
    <property type="match status" value="1"/>
</dbReference>
<keyword evidence="4" id="KW-1185">Reference proteome</keyword>
<sequence>MKTKHIRAYMECAYAFARCSPATRLKVGAVLVKQNRIISCGYNALPEALDGPCEDETGKTRPEVRHAEENALRALVRTPESAVGATMFVTHWCCLQCAIDVVDAGITSVYYDQPFRTTEGLEYLVTNGVEVIHYGSAIQQGACRQA</sequence>